<evidence type="ECO:0000259" key="3">
    <source>
        <dbReference type="PROSITE" id="PS50076"/>
    </source>
</evidence>
<dbReference type="InterPro" id="IPR034254">
    <property type="entry name" value="DNAJC17_RRM"/>
</dbReference>
<dbReference type="GO" id="GO:0003676">
    <property type="term" value="F:nucleic acid binding"/>
    <property type="evidence" value="ECO:0007669"/>
    <property type="project" value="InterPro"/>
</dbReference>
<dbReference type="EMBL" id="LVLJ01000986">
    <property type="protein sequence ID" value="OAE31666.1"/>
    <property type="molecule type" value="Genomic_DNA"/>
</dbReference>
<dbReference type="PANTHER" id="PTHR45098">
    <property type="entry name" value="DNAJ DOMAIN CONTAINING PROTEIN, EXPRESSED"/>
    <property type="match status" value="1"/>
</dbReference>
<comment type="caution">
    <text evidence="4">The sequence shown here is derived from an EMBL/GenBank/DDBJ whole genome shotgun (WGS) entry which is preliminary data.</text>
</comment>
<dbReference type="InterPro" id="IPR012677">
    <property type="entry name" value="Nucleotide-bd_a/b_plait_sf"/>
</dbReference>
<evidence type="ECO:0000313" key="4">
    <source>
        <dbReference type="EMBL" id="OAE31666.1"/>
    </source>
</evidence>
<name>A0A176WHN9_MARPO</name>
<dbReference type="InterPro" id="IPR001623">
    <property type="entry name" value="DnaJ_domain"/>
</dbReference>
<dbReference type="SUPFAM" id="SSF54928">
    <property type="entry name" value="RNA-binding domain, RBD"/>
    <property type="match status" value="1"/>
</dbReference>
<dbReference type="InterPro" id="IPR036869">
    <property type="entry name" value="J_dom_sf"/>
</dbReference>
<dbReference type="PROSITE" id="PS00636">
    <property type="entry name" value="DNAJ_1"/>
    <property type="match status" value="1"/>
</dbReference>
<evidence type="ECO:0000256" key="1">
    <source>
        <dbReference type="SAM" id="Coils"/>
    </source>
</evidence>
<dbReference type="InterPro" id="IPR035979">
    <property type="entry name" value="RBD_domain_sf"/>
</dbReference>
<gene>
    <name evidence="4" type="ORF">AXG93_3384s1400</name>
</gene>
<keyword evidence="1" id="KW-0175">Coiled coil</keyword>
<dbReference type="SMART" id="SM00271">
    <property type="entry name" value="DnaJ"/>
    <property type="match status" value="1"/>
</dbReference>
<accession>A0A176WHN9</accession>
<sequence length="316" mass="35260">MEEEDLYLVLGIESGGPEVSQLEVRKSYRSRALLCHPDKRRKDAPAAALEFDKLQKAYEVLGDEKARKAYDELWKLRKSRVEKERQLSHKRQKMMQDLRDRERAFEMQRNEKREEEEASKRLKAEIARIRAMRSKKPTPGGFDFTFGAQSNGTYQKEESARPQAAASTPAQTLEMEKTLKASWSCEAGGGGGYTASRLIEIFKEFGDVEDVVIRQSKSKKKGSALVVMGSKAAAIAATCMQCGDLSNPLLVVPAVPIRGPFTEPVLAQPAPTQAKGSSTVGSGYHSFENEILTKMRQAAERARIIKEMKEADAKET</sequence>
<dbReference type="PANTHER" id="PTHR45098:SF1">
    <property type="entry name" value="DNAJ DOMAIN CONTAINING PROTEIN, EXPRESSED"/>
    <property type="match status" value="1"/>
</dbReference>
<feature type="domain" description="J" evidence="3">
    <location>
        <begin position="5"/>
        <end position="74"/>
    </location>
</feature>
<keyword evidence="5" id="KW-1185">Reference proteome</keyword>
<organism evidence="4 5">
    <name type="scientific">Marchantia polymorpha subsp. ruderalis</name>
    <dbReference type="NCBI Taxonomy" id="1480154"/>
    <lineage>
        <taxon>Eukaryota</taxon>
        <taxon>Viridiplantae</taxon>
        <taxon>Streptophyta</taxon>
        <taxon>Embryophyta</taxon>
        <taxon>Marchantiophyta</taxon>
        <taxon>Marchantiopsida</taxon>
        <taxon>Marchantiidae</taxon>
        <taxon>Marchantiales</taxon>
        <taxon>Marchantiaceae</taxon>
        <taxon>Marchantia</taxon>
    </lineage>
</organism>
<evidence type="ECO:0000313" key="5">
    <source>
        <dbReference type="Proteomes" id="UP000077202"/>
    </source>
</evidence>
<dbReference type="CDD" id="cd06257">
    <property type="entry name" value="DnaJ"/>
    <property type="match status" value="1"/>
</dbReference>
<evidence type="ECO:0000256" key="2">
    <source>
        <dbReference type="SAM" id="MobiDB-lite"/>
    </source>
</evidence>
<dbReference type="AlphaFoldDB" id="A0A176WHN9"/>
<feature type="coiled-coil region" evidence="1">
    <location>
        <begin position="95"/>
        <end position="132"/>
    </location>
</feature>
<dbReference type="PROSITE" id="PS50076">
    <property type="entry name" value="DNAJ_2"/>
    <property type="match status" value="1"/>
</dbReference>
<dbReference type="Gene3D" id="1.10.287.110">
    <property type="entry name" value="DnaJ domain"/>
    <property type="match status" value="1"/>
</dbReference>
<dbReference type="Gene3D" id="3.30.70.330">
    <property type="match status" value="1"/>
</dbReference>
<dbReference type="Proteomes" id="UP000077202">
    <property type="component" value="Unassembled WGS sequence"/>
</dbReference>
<dbReference type="SUPFAM" id="SSF46565">
    <property type="entry name" value="Chaperone J-domain"/>
    <property type="match status" value="1"/>
</dbReference>
<proteinExistence type="predicted"/>
<reference evidence="4" key="1">
    <citation type="submission" date="2016-03" db="EMBL/GenBank/DDBJ databases">
        <title>Mechanisms controlling the formation of the plant cell surface in tip-growing cells are functionally conserved among land plants.</title>
        <authorList>
            <person name="Honkanen S."/>
            <person name="Jones V.A."/>
            <person name="Morieri G."/>
            <person name="Champion C."/>
            <person name="Hetherington A.J."/>
            <person name="Kelly S."/>
            <person name="Saint-Marcoux D."/>
            <person name="Proust H."/>
            <person name="Prescott H."/>
            <person name="Dolan L."/>
        </authorList>
    </citation>
    <scope>NUCLEOTIDE SEQUENCE [LARGE SCALE GENOMIC DNA]</scope>
    <source>
        <tissue evidence="4">Whole gametophyte</tissue>
    </source>
</reference>
<dbReference type="InterPro" id="IPR018253">
    <property type="entry name" value="DnaJ_domain_CS"/>
</dbReference>
<dbReference type="CDD" id="cd12429">
    <property type="entry name" value="RRM_DNAJC17"/>
    <property type="match status" value="1"/>
</dbReference>
<dbReference type="Pfam" id="PF00226">
    <property type="entry name" value="DnaJ"/>
    <property type="match status" value="1"/>
</dbReference>
<protein>
    <recommendedName>
        <fullName evidence="3">J domain-containing protein</fullName>
    </recommendedName>
</protein>
<feature type="region of interest" description="Disordered" evidence="2">
    <location>
        <begin position="153"/>
        <end position="172"/>
    </location>
</feature>